<dbReference type="InParanoid" id="A0A066WC46"/>
<dbReference type="InterPro" id="IPR032816">
    <property type="entry name" value="VTT_dom"/>
</dbReference>
<dbReference type="AlphaFoldDB" id="A0A066WC46"/>
<dbReference type="GO" id="GO:0016192">
    <property type="term" value="P:vesicle-mediated transport"/>
    <property type="evidence" value="ECO:0007669"/>
    <property type="project" value="TreeGrafter"/>
</dbReference>
<organism evidence="12 13">
    <name type="scientific">Tilletiaria anomala (strain ATCC 24038 / CBS 436.72 / UBC 951)</name>
    <dbReference type="NCBI Taxonomy" id="1037660"/>
    <lineage>
        <taxon>Eukaryota</taxon>
        <taxon>Fungi</taxon>
        <taxon>Dikarya</taxon>
        <taxon>Basidiomycota</taxon>
        <taxon>Ustilaginomycotina</taxon>
        <taxon>Exobasidiomycetes</taxon>
        <taxon>Georgefischeriales</taxon>
        <taxon>Tilletiariaceae</taxon>
        <taxon>Tilletiaria</taxon>
    </lineage>
</organism>
<evidence type="ECO:0000256" key="5">
    <source>
        <dbReference type="ARBA" id="ARBA00020673"/>
    </source>
</evidence>
<comment type="function">
    <text evidence="1">Golgi membrane protein involved in vesicular trafficking and spindle migration.</text>
</comment>
<protein>
    <recommendedName>
        <fullName evidence="4">Golgi apparatus membrane protein TVP38</fullName>
    </recommendedName>
    <alternativeName>
        <fullName evidence="5">Golgi apparatus membrane protein tvp38</fullName>
    </alternativeName>
</protein>
<evidence type="ECO:0000256" key="7">
    <source>
        <dbReference type="ARBA" id="ARBA00022989"/>
    </source>
</evidence>
<keyword evidence="13" id="KW-1185">Reference proteome</keyword>
<evidence type="ECO:0000256" key="8">
    <source>
        <dbReference type="ARBA" id="ARBA00023034"/>
    </source>
</evidence>
<evidence type="ECO:0000256" key="6">
    <source>
        <dbReference type="ARBA" id="ARBA00022692"/>
    </source>
</evidence>
<feature type="domain" description="VTT" evidence="11">
    <location>
        <begin position="62"/>
        <end position="176"/>
    </location>
</feature>
<feature type="transmembrane region" description="Helical" evidence="10">
    <location>
        <begin position="6"/>
        <end position="25"/>
    </location>
</feature>
<dbReference type="GeneID" id="25262135"/>
<evidence type="ECO:0000313" key="13">
    <source>
        <dbReference type="Proteomes" id="UP000027361"/>
    </source>
</evidence>
<dbReference type="OMA" id="LRTYTIC"/>
<evidence type="ECO:0000256" key="4">
    <source>
        <dbReference type="ARBA" id="ARBA00013533"/>
    </source>
</evidence>
<dbReference type="InterPro" id="IPR051076">
    <property type="entry name" value="Golgi_membrane_TVP38/TMEM64"/>
</dbReference>
<accession>A0A066WC46</accession>
<feature type="non-terminal residue" evidence="12">
    <location>
        <position position="240"/>
    </location>
</feature>
<feature type="transmembrane region" description="Helical" evidence="10">
    <location>
        <begin position="209"/>
        <end position="229"/>
    </location>
</feature>
<evidence type="ECO:0000256" key="10">
    <source>
        <dbReference type="SAM" id="Phobius"/>
    </source>
</evidence>
<evidence type="ECO:0000256" key="1">
    <source>
        <dbReference type="ARBA" id="ARBA00002978"/>
    </source>
</evidence>
<name>A0A066WC46_TILAU</name>
<dbReference type="PANTHER" id="PTHR47549:SF3">
    <property type="entry name" value="GOLGI APPARATUS MEMBRANE PROTEIN TVP38"/>
    <property type="match status" value="1"/>
</dbReference>
<evidence type="ECO:0000313" key="12">
    <source>
        <dbReference type="EMBL" id="KDN51306.1"/>
    </source>
</evidence>
<evidence type="ECO:0000256" key="9">
    <source>
        <dbReference type="ARBA" id="ARBA00023136"/>
    </source>
</evidence>
<dbReference type="STRING" id="1037660.A0A066WC46"/>
<feature type="transmembrane region" description="Helical" evidence="10">
    <location>
        <begin position="45"/>
        <end position="68"/>
    </location>
</feature>
<evidence type="ECO:0000256" key="2">
    <source>
        <dbReference type="ARBA" id="ARBA00004653"/>
    </source>
</evidence>
<sequence>YIPIMIWLGISLGSTALVITFHEHVFSLLDQLSSTLRRWGFKGRLALGALIFLTTFPPLPLYSTLVILGGFSFGLWEGFVVGYVSALTGAIVVFLLSRTLLRNWMERLLAKSGGLKKVIRAIEKQPRLLFLIRLAPYPYNLMNTLLASSSTLTLKSYTLCTALALPKLLVHCALGTSIKSFATYQPRGGGGTAKDDDGTASTAEKVKEIFGFVGVALCIGIFLYLFSVARRAVDELDDGD</sequence>
<dbReference type="GO" id="GO:0000022">
    <property type="term" value="P:mitotic spindle elongation"/>
    <property type="evidence" value="ECO:0007669"/>
    <property type="project" value="TreeGrafter"/>
</dbReference>
<feature type="transmembrane region" description="Helical" evidence="10">
    <location>
        <begin position="80"/>
        <end position="101"/>
    </location>
</feature>
<dbReference type="Proteomes" id="UP000027361">
    <property type="component" value="Unassembled WGS sequence"/>
</dbReference>
<dbReference type="RefSeq" id="XP_013244642.1">
    <property type="nucleotide sequence ID" value="XM_013389188.1"/>
</dbReference>
<comment type="similarity">
    <text evidence="3">Belongs to the TVP38/TMEM64 family.</text>
</comment>
<keyword evidence="9 10" id="KW-0472">Membrane</keyword>
<keyword evidence="8" id="KW-0333">Golgi apparatus</keyword>
<feature type="non-terminal residue" evidence="12">
    <location>
        <position position="1"/>
    </location>
</feature>
<reference evidence="12 13" key="1">
    <citation type="submission" date="2014-05" db="EMBL/GenBank/DDBJ databases">
        <title>Draft genome sequence of a rare smut relative, Tilletiaria anomala UBC 951.</title>
        <authorList>
            <consortium name="DOE Joint Genome Institute"/>
            <person name="Toome M."/>
            <person name="Kuo A."/>
            <person name="Henrissat B."/>
            <person name="Lipzen A."/>
            <person name="Tritt A."/>
            <person name="Yoshinaga Y."/>
            <person name="Zane M."/>
            <person name="Barry K."/>
            <person name="Grigoriev I.V."/>
            <person name="Spatafora J.W."/>
            <person name="Aimea M.C."/>
        </authorList>
    </citation>
    <scope>NUCLEOTIDE SEQUENCE [LARGE SCALE GENOMIC DNA]</scope>
    <source>
        <strain evidence="12 13">UBC 951</strain>
    </source>
</reference>
<evidence type="ECO:0000259" key="11">
    <source>
        <dbReference type="Pfam" id="PF09335"/>
    </source>
</evidence>
<keyword evidence="6 10" id="KW-0812">Transmembrane</keyword>
<dbReference type="GO" id="GO:0000139">
    <property type="term" value="C:Golgi membrane"/>
    <property type="evidence" value="ECO:0007669"/>
    <property type="project" value="UniProtKB-SubCell"/>
</dbReference>
<dbReference type="PANTHER" id="PTHR47549">
    <property type="entry name" value="GOLGI APPARATUS MEMBRANE PROTEIN TVP38-RELATED"/>
    <property type="match status" value="1"/>
</dbReference>
<dbReference type="OrthoDB" id="166803at2759"/>
<gene>
    <name evidence="12" type="ORF">K437DRAFT_216382</name>
</gene>
<dbReference type="EMBL" id="JMSN01000017">
    <property type="protein sequence ID" value="KDN51306.1"/>
    <property type="molecule type" value="Genomic_DNA"/>
</dbReference>
<keyword evidence="7 10" id="KW-1133">Transmembrane helix</keyword>
<comment type="subcellular location">
    <subcellularLocation>
        <location evidence="2">Golgi apparatus membrane</location>
        <topology evidence="2">Multi-pass membrane protein</topology>
    </subcellularLocation>
</comment>
<evidence type="ECO:0000256" key="3">
    <source>
        <dbReference type="ARBA" id="ARBA00008640"/>
    </source>
</evidence>
<dbReference type="Pfam" id="PF09335">
    <property type="entry name" value="VTT_dom"/>
    <property type="match status" value="1"/>
</dbReference>
<comment type="caution">
    <text evidence="12">The sequence shown here is derived from an EMBL/GenBank/DDBJ whole genome shotgun (WGS) entry which is preliminary data.</text>
</comment>
<proteinExistence type="inferred from homology"/>
<dbReference type="HOGENOM" id="CLU_036940_1_1_1"/>